<keyword evidence="1" id="KW-1133">Transmembrane helix</keyword>
<sequence>MPRPKVLEVAVMRQPNLGMLHAVVPMLGPKIFVALIMLWPNIGKLQRHAVHACAERTRSTDHEQAEYWQGIIRVRLTPDAIDPAELLGRTATSRPDSQYPAGNVMIWSCICLD</sequence>
<organism evidence="2 3">
    <name type="scientific">Athelia psychrophila</name>
    <dbReference type="NCBI Taxonomy" id="1759441"/>
    <lineage>
        <taxon>Eukaryota</taxon>
        <taxon>Fungi</taxon>
        <taxon>Dikarya</taxon>
        <taxon>Basidiomycota</taxon>
        <taxon>Agaricomycotina</taxon>
        <taxon>Agaricomycetes</taxon>
        <taxon>Agaricomycetidae</taxon>
        <taxon>Atheliales</taxon>
        <taxon>Atheliaceae</taxon>
        <taxon>Athelia</taxon>
    </lineage>
</organism>
<name>A0A166G362_9AGAM</name>
<keyword evidence="1" id="KW-0472">Membrane</keyword>
<evidence type="ECO:0000313" key="3">
    <source>
        <dbReference type="Proteomes" id="UP000076532"/>
    </source>
</evidence>
<proteinExistence type="predicted"/>
<keyword evidence="1" id="KW-0812">Transmembrane</keyword>
<reference evidence="2 3" key="1">
    <citation type="journal article" date="2016" name="Mol. Biol. Evol.">
        <title>Comparative Genomics of Early-Diverging Mushroom-Forming Fungi Provides Insights into the Origins of Lignocellulose Decay Capabilities.</title>
        <authorList>
            <person name="Nagy L.G."/>
            <person name="Riley R."/>
            <person name="Tritt A."/>
            <person name="Adam C."/>
            <person name="Daum C."/>
            <person name="Floudas D."/>
            <person name="Sun H."/>
            <person name="Yadav J.S."/>
            <person name="Pangilinan J."/>
            <person name="Larsson K.H."/>
            <person name="Matsuura K."/>
            <person name="Barry K."/>
            <person name="Labutti K."/>
            <person name="Kuo R."/>
            <person name="Ohm R.A."/>
            <person name="Bhattacharya S.S."/>
            <person name="Shirouzu T."/>
            <person name="Yoshinaga Y."/>
            <person name="Martin F.M."/>
            <person name="Grigoriev I.V."/>
            <person name="Hibbett D.S."/>
        </authorList>
    </citation>
    <scope>NUCLEOTIDE SEQUENCE [LARGE SCALE GENOMIC DNA]</scope>
    <source>
        <strain evidence="2 3">CBS 109695</strain>
    </source>
</reference>
<feature type="transmembrane region" description="Helical" evidence="1">
    <location>
        <begin position="20"/>
        <end position="39"/>
    </location>
</feature>
<accession>A0A166G362</accession>
<evidence type="ECO:0000256" key="1">
    <source>
        <dbReference type="SAM" id="Phobius"/>
    </source>
</evidence>
<gene>
    <name evidence="2" type="ORF">FIBSPDRAFT_894337</name>
</gene>
<keyword evidence="3" id="KW-1185">Reference proteome</keyword>
<dbReference type="Proteomes" id="UP000076532">
    <property type="component" value="Unassembled WGS sequence"/>
</dbReference>
<dbReference type="AlphaFoldDB" id="A0A166G362"/>
<dbReference type="EMBL" id="KV417583">
    <property type="protein sequence ID" value="KZP17423.1"/>
    <property type="molecule type" value="Genomic_DNA"/>
</dbReference>
<protein>
    <submittedName>
        <fullName evidence="2">Uncharacterized protein</fullName>
    </submittedName>
</protein>
<evidence type="ECO:0000313" key="2">
    <source>
        <dbReference type="EMBL" id="KZP17423.1"/>
    </source>
</evidence>